<dbReference type="EMBL" id="FTOG01000008">
    <property type="protein sequence ID" value="SIT02993.1"/>
    <property type="molecule type" value="Genomic_DNA"/>
</dbReference>
<dbReference type="Proteomes" id="UP000186221">
    <property type="component" value="Unassembled WGS sequence"/>
</dbReference>
<protein>
    <submittedName>
        <fullName evidence="4">Transcriptional regulator, TetR family</fullName>
    </submittedName>
</protein>
<dbReference type="PANTHER" id="PTHR30055:SF237">
    <property type="entry name" value="TRANSCRIPTIONAL REPRESSOR MCE3R"/>
    <property type="match status" value="1"/>
</dbReference>
<dbReference type="PRINTS" id="PR00455">
    <property type="entry name" value="HTHTETR"/>
</dbReference>
<keyword evidence="1 2" id="KW-0238">DNA-binding</keyword>
<evidence type="ECO:0000256" key="1">
    <source>
        <dbReference type="ARBA" id="ARBA00023125"/>
    </source>
</evidence>
<evidence type="ECO:0000259" key="3">
    <source>
        <dbReference type="PROSITE" id="PS50977"/>
    </source>
</evidence>
<keyword evidence="5" id="KW-1185">Reference proteome</keyword>
<sequence length="212" mass="23542">MEQKEDQPGGWRGSREGWLAAAREVFIETGFEAVKIQPLAQRLGLSRTSFYWFFENREALLQALLSDWEETNTGAILGASTAYAETLQETALNLIGVFLEDGAFSPGFERAVRGWAHGDAAVATRVQAADAARLAAITALFTRFGVPAHEADVRARNAYLVQIGYISMQMRESFEERLARIPDYVKIYTGAAPNAREMARFEAAHRPQATPR</sequence>
<evidence type="ECO:0000256" key="2">
    <source>
        <dbReference type="PROSITE-ProRule" id="PRU00335"/>
    </source>
</evidence>
<dbReference type="RefSeq" id="WP_076485491.1">
    <property type="nucleotide sequence ID" value="NZ_FTOG01000008.1"/>
</dbReference>
<evidence type="ECO:0000313" key="4">
    <source>
        <dbReference type="EMBL" id="SIT02993.1"/>
    </source>
</evidence>
<name>A0A1N7NXD3_9RHOB</name>
<dbReference type="Pfam" id="PF00440">
    <property type="entry name" value="TetR_N"/>
    <property type="match status" value="1"/>
</dbReference>
<feature type="DNA-binding region" description="H-T-H motif" evidence="2">
    <location>
        <begin position="35"/>
        <end position="54"/>
    </location>
</feature>
<organism evidence="4 5">
    <name type="scientific">Rhodobacter aestuarii</name>
    <dbReference type="NCBI Taxonomy" id="453582"/>
    <lineage>
        <taxon>Bacteria</taxon>
        <taxon>Pseudomonadati</taxon>
        <taxon>Pseudomonadota</taxon>
        <taxon>Alphaproteobacteria</taxon>
        <taxon>Rhodobacterales</taxon>
        <taxon>Rhodobacter group</taxon>
        <taxon>Rhodobacter</taxon>
    </lineage>
</organism>
<proteinExistence type="predicted"/>
<dbReference type="PANTHER" id="PTHR30055">
    <property type="entry name" value="HTH-TYPE TRANSCRIPTIONAL REGULATOR RUTR"/>
    <property type="match status" value="1"/>
</dbReference>
<dbReference type="PROSITE" id="PS50977">
    <property type="entry name" value="HTH_TETR_2"/>
    <property type="match status" value="1"/>
</dbReference>
<dbReference type="InterPro" id="IPR050109">
    <property type="entry name" value="HTH-type_TetR-like_transc_reg"/>
</dbReference>
<gene>
    <name evidence="4" type="ORF">SAMN05421580_108212</name>
</gene>
<dbReference type="SUPFAM" id="SSF46689">
    <property type="entry name" value="Homeodomain-like"/>
    <property type="match status" value="1"/>
</dbReference>
<dbReference type="GO" id="GO:0000976">
    <property type="term" value="F:transcription cis-regulatory region binding"/>
    <property type="evidence" value="ECO:0007669"/>
    <property type="project" value="TreeGrafter"/>
</dbReference>
<dbReference type="InterPro" id="IPR001647">
    <property type="entry name" value="HTH_TetR"/>
</dbReference>
<dbReference type="OrthoDB" id="3218408at2"/>
<reference evidence="5" key="1">
    <citation type="submission" date="2017-01" db="EMBL/GenBank/DDBJ databases">
        <authorList>
            <person name="Varghese N."/>
            <person name="Submissions S."/>
        </authorList>
    </citation>
    <scope>NUCLEOTIDE SEQUENCE [LARGE SCALE GENOMIC DNA]</scope>
    <source>
        <strain evidence="5">DSM 19945</strain>
    </source>
</reference>
<dbReference type="InterPro" id="IPR009057">
    <property type="entry name" value="Homeodomain-like_sf"/>
</dbReference>
<dbReference type="Gene3D" id="1.10.357.10">
    <property type="entry name" value="Tetracycline Repressor, domain 2"/>
    <property type="match status" value="1"/>
</dbReference>
<evidence type="ECO:0000313" key="5">
    <source>
        <dbReference type="Proteomes" id="UP000186221"/>
    </source>
</evidence>
<dbReference type="AlphaFoldDB" id="A0A1N7NXD3"/>
<dbReference type="GO" id="GO:0003700">
    <property type="term" value="F:DNA-binding transcription factor activity"/>
    <property type="evidence" value="ECO:0007669"/>
    <property type="project" value="TreeGrafter"/>
</dbReference>
<feature type="domain" description="HTH tetR-type" evidence="3">
    <location>
        <begin position="12"/>
        <end position="72"/>
    </location>
</feature>
<accession>A0A1N7NXD3</accession>